<dbReference type="InterPro" id="IPR001848">
    <property type="entry name" value="Ribosomal_uS10"/>
</dbReference>
<organism evidence="6 7">
    <name type="scientific">Dunaliella salina</name>
    <name type="common">Green alga</name>
    <name type="synonym">Protococcus salinus</name>
    <dbReference type="NCBI Taxonomy" id="3046"/>
    <lineage>
        <taxon>Eukaryota</taxon>
        <taxon>Viridiplantae</taxon>
        <taxon>Chlorophyta</taxon>
        <taxon>core chlorophytes</taxon>
        <taxon>Chlorophyceae</taxon>
        <taxon>CS clade</taxon>
        <taxon>Chlamydomonadales</taxon>
        <taxon>Dunaliellaceae</taxon>
        <taxon>Dunaliella</taxon>
    </lineage>
</organism>
<feature type="compositionally biased region" description="Low complexity" evidence="4">
    <location>
        <begin position="248"/>
        <end position="265"/>
    </location>
</feature>
<dbReference type="Pfam" id="PF00338">
    <property type="entry name" value="Ribosomal_S10"/>
    <property type="match status" value="1"/>
</dbReference>
<dbReference type="SMART" id="SM01403">
    <property type="entry name" value="Ribosomal_S10"/>
    <property type="match status" value="1"/>
</dbReference>
<dbReference type="EMBL" id="MU073221">
    <property type="protein sequence ID" value="KAF5825413.1"/>
    <property type="molecule type" value="Genomic_DNA"/>
</dbReference>
<evidence type="ECO:0000256" key="2">
    <source>
        <dbReference type="ARBA" id="ARBA00022980"/>
    </source>
</evidence>
<evidence type="ECO:0000256" key="4">
    <source>
        <dbReference type="SAM" id="MobiDB-lite"/>
    </source>
</evidence>
<keyword evidence="3" id="KW-0687">Ribonucleoprotein</keyword>
<feature type="domain" description="Small ribosomal subunit protein uS10" evidence="5">
    <location>
        <begin position="62"/>
        <end position="191"/>
    </location>
</feature>
<name>A0ABQ7FTE7_DUNSA</name>
<dbReference type="SUPFAM" id="SSF54999">
    <property type="entry name" value="Ribosomal protein S10"/>
    <property type="match status" value="1"/>
</dbReference>
<accession>A0ABQ7FTE7</accession>
<gene>
    <name evidence="6" type="ORF">DUNSADRAFT_10381</name>
</gene>
<evidence type="ECO:0000313" key="7">
    <source>
        <dbReference type="Proteomes" id="UP000815325"/>
    </source>
</evidence>
<keyword evidence="7" id="KW-1185">Reference proteome</keyword>
<feature type="compositionally biased region" description="Basic and acidic residues" evidence="4">
    <location>
        <begin position="211"/>
        <end position="232"/>
    </location>
</feature>
<protein>
    <recommendedName>
        <fullName evidence="5">Small ribosomal subunit protein uS10 domain-containing protein</fullName>
    </recommendedName>
</protein>
<dbReference type="Gene3D" id="3.30.70.600">
    <property type="entry name" value="Ribosomal protein S10 domain"/>
    <property type="match status" value="1"/>
</dbReference>
<dbReference type="PANTHER" id="PTHR11700">
    <property type="entry name" value="30S RIBOSOMAL PROTEIN S10 FAMILY MEMBER"/>
    <property type="match status" value="1"/>
</dbReference>
<dbReference type="InterPro" id="IPR036838">
    <property type="entry name" value="Ribosomal_uS10_dom_sf"/>
</dbReference>
<evidence type="ECO:0000256" key="1">
    <source>
        <dbReference type="ARBA" id="ARBA00007102"/>
    </source>
</evidence>
<reference evidence="6" key="1">
    <citation type="submission" date="2017-08" db="EMBL/GenBank/DDBJ databases">
        <authorList>
            <person name="Polle J.E."/>
            <person name="Barry K."/>
            <person name="Cushman J."/>
            <person name="Schmutz J."/>
            <person name="Tran D."/>
            <person name="Hathwaick L.T."/>
            <person name="Yim W.C."/>
            <person name="Jenkins J."/>
            <person name="Mckie-Krisberg Z.M."/>
            <person name="Prochnik S."/>
            <person name="Lindquist E."/>
            <person name="Dockter R.B."/>
            <person name="Adam C."/>
            <person name="Molina H."/>
            <person name="Bunkerborg J."/>
            <person name="Jin E."/>
            <person name="Buchheim M."/>
            <person name="Magnuson J."/>
        </authorList>
    </citation>
    <scope>NUCLEOTIDE SEQUENCE</scope>
    <source>
        <strain evidence="6">CCAP 19/18</strain>
    </source>
</reference>
<proteinExistence type="inferred from homology"/>
<keyword evidence="2" id="KW-0689">Ribosomal protein</keyword>
<evidence type="ECO:0000256" key="3">
    <source>
        <dbReference type="ARBA" id="ARBA00023274"/>
    </source>
</evidence>
<dbReference type="InterPro" id="IPR027486">
    <property type="entry name" value="Ribosomal_uS10_dom"/>
</dbReference>
<sequence length="280" mass="30722">MSGLLLEQLGKPLARALFASQPCHVSAWTRALLAGQQLLQCRKQSSGSDSTSRSIKPLYHVEVSIKAYEPRYLNQASTAIRDLMFINLAPQAAAVGASDVPGPLRGSSSSGPPSPVNLAMPIQHIPIRLNWKRSRFTVIRGPHIDKRGREQFEMRKYKVLVRGATHNAQDVHWFLDSIRLYEFPGVQVQVSLNSNSYLTPTPAPTAAEPRQGVEHRQDEEAHSPSVLSEHRSRIARYLMPGKIAAQGSNNNNNNSINSSSNSSTSAADGDLEGALRSLRK</sequence>
<evidence type="ECO:0000259" key="5">
    <source>
        <dbReference type="SMART" id="SM01403"/>
    </source>
</evidence>
<feature type="non-terminal residue" evidence="6">
    <location>
        <position position="280"/>
    </location>
</feature>
<feature type="region of interest" description="Disordered" evidence="4">
    <location>
        <begin position="199"/>
        <end position="280"/>
    </location>
</feature>
<dbReference type="Proteomes" id="UP000815325">
    <property type="component" value="Unassembled WGS sequence"/>
</dbReference>
<comment type="caution">
    <text evidence="6">The sequence shown here is derived from an EMBL/GenBank/DDBJ whole genome shotgun (WGS) entry which is preliminary data.</text>
</comment>
<comment type="similarity">
    <text evidence="1">Belongs to the universal ribosomal protein uS10 family.</text>
</comment>
<evidence type="ECO:0000313" key="6">
    <source>
        <dbReference type="EMBL" id="KAF5825413.1"/>
    </source>
</evidence>